<feature type="chain" id="PRO_5035592726" description="Neurotransmitter-gated ion-channel ligand-binding domain-containing protein" evidence="1">
    <location>
        <begin position="20"/>
        <end position="185"/>
    </location>
</feature>
<organism evidence="3">
    <name type="scientific">Oppiella nova</name>
    <dbReference type="NCBI Taxonomy" id="334625"/>
    <lineage>
        <taxon>Eukaryota</taxon>
        <taxon>Metazoa</taxon>
        <taxon>Ecdysozoa</taxon>
        <taxon>Arthropoda</taxon>
        <taxon>Chelicerata</taxon>
        <taxon>Arachnida</taxon>
        <taxon>Acari</taxon>
        <taxon>Acariformes</taxon>
        <taxon>Sarcoptiformes</taxon>
        <taxon>Oribatida</taxon>
        <taxon>Brachypylina</taxon>
        <taxon>Oppioidea</taxon>
        <taxon>Oppiidae</taxon>
        <taxon>Oppiella</taxon>
    </lineage>
</organism>
<reference evidence="3" key="1">
    <citation type="submission" date="2020-11" db="EMBL/GenBank/DDBJ databases">
        <authorList>
            <person name="Tran Van P."/>
        </authorList>
    </citation>
    <scope>NUCLEOTIDE SEQUENCE</scope>
</reference>
<dbReference type="InterPro" id="IPR006202">
    <property type="entry name" value="Neur_chan_lig-bd"/>
</dbReference>
<sequence length="185" mass="21219">MKYIIVLGVFICCAKQIYSDNPKVAAVKNFKVITGPEVYDKDIRPNLGENASVQVNITMHVTDYEFNPITRTFSLLLCLIVVILQEMTMVMYFRQKWTDPRLVSNTLTADVIGGKSIIERVWTPDTFFSNSLDVNIMKYPTRNLFAKVLHNGEVYYSERIKVVFRCGPQISIKSDECDLEIESCK</sequence>
<protein>
    <recommendedName>
        <fullName evidence="2">Neurotransmitter-gated ion-channel ligand-binding domain-containing protein</fullName>
    </recommendedName>
</protein>
<keyword evidence="1" id="KW-0732">Signal</keyword>
<evidence type="ECO:0000259" key="2">
    <source>
        <dbReference type="Pfam" id="PF02931"/>
    </source>
</evidence>
<feature type="signal peptide" evidence="1">
    <location>
        <begin position="1"/>
        <end position="19"/>
    </location>
</feature>
<dbReference type="Gene3D" id="2.70.170.10">
    <property type="entry name" value="Neurotransmitter-gated ion-channel ligand-binding domain"/>
    <property type="match status" value="1"/>
</dbReference>
<evidence type="ECO:0000313" key="4">
    <source>
        <dbReference type="Proteomes" id="UP000728032"/>
    </source>
</evidence>
<evidence type="ECO:0000313" key="3">
    <source>
        <dbReference type="EMBL" id="CAD7659543.1"/>
    </source>
</evidence>
<dbReference type="GO" id="GO:0016020">
    <property type="term" value="C:membrane"/>
    <property type="evidence" value="ECO:0007669"/>
    <property type="project" value="InterPro"/>
</dbReference>
<dbReference type="InterPro" id="IPR036734">
    <property type="entry name" value="Neur_chan_lig-bd_sf"/>
</dbReference>
<dbReference type="Proteomes" id="UP000728032">
    <property type="component" value="Unassembled WGS sequence"/>
</dbReference>
<gene>
    <name evidence="3" type="ORF">ONB1V03_LOCUS16138</name>
</gene>
<dbReference type="EMBL" id="CAJPVJ010017663">
    <property type="protein sequence ID" value="CAG2176705.1"/>
    <property type="molecule type" value="Genomic_DNA"/>
</dbReference>
<dbReference type="OrthoDB" id="6366181at2759"/>
<keyword evidence="4" id="KW-1185">Reference proteome</keyword>
<dbReference type="GO" id="GO:0005230">
    <property type="term" value="F:extracellular ligand-gated monoatomic ion channel activity"/>
    <property type="evidence" value="ECO:0007669"/>
    <property type="project" value="InterPro"/>
</dbReference>
<evidence type="ECO:0000256" key="1">
    <source>
        <dbReference type="SAM" id="SignalP"/>
    </source>
</evidence>
<proteinExistence type="predicted"/>
<accession>A0A7R9MGA8</accession>
<dbReference type="SUPFAM" id="SSF63712">
    <property type="entry name" value="Nicotinic receptor ligand binding domain-like"/>
    <property type="match status" value="1"/>
</dbReference>
<feature type="domain" description="Neurotransmitter-gated ion-channel ligand-binding" evidence="2">
    <location>
        <begin position="38"/>
        <end position="183"/>
    </location>
</feature>
<name>A0A7R9MGA8_9ACAR</name>
<dbReference type="Pfam" id="PF02931">
    <property type="entry name" value="Neur_chan_LBD"/>
    <property type="match status" value="1"/>
</dbReference>
<dbReference type="AlphaFoldDB" id="A0A7R9MGA8"/>
<dbReference type="EMBL" id="OC932488">
    <property type="protein sequence ID" value="CAD7659543.1"/>
    <property type="molecule type" value="Genomic_DNA"/>
</dbReference>